<dbReference type="GeneID" id="95979822"/>
<sequence>MPGLQGDDVDKVERLKSALWHAIGGIVDAISLNQDINASPEFIGSLTELVWNQIHTSGRDLEAFTKHAGRSTIDTKDVMLLTRRNEDLKTILQNSLEEVHAKPR</sequence>
<dbReference type="PANTHER" id="PTHR22980">
    <property type="entry name" value="CORTISTATIN"/>
    <property type="match status" value="1"/>
</dbReference>
<reference evidence="5 6" key="1">
    <citation type="submission" date="2024-07" db="EMBL/GenBank/DDBJ databases">
        <title>Draft sequence of the Neodothiora populina.</title>
        <authorList>
            <person name="Drown D.D."/>
            <person name="Schuette U.S."/>
            <person name="Buechlein A.B."/>
            <person name="Rusch D.R."/>
            <person name="Winton L.W."/>
            <person name="Adams G.A."/>
        </authorList>
    </citation>
    <scope>NUCLEOTIDE SEQUENCE [LARGE SCALE GENOMIC DNA]</scope>
    <source>
        <strain evidence="5 6">CPC 39397</strain>
    </source>
</reference>
<dbReference type="PANTHER" id="PTHR22980:SF0">
    <property type="entry name" value="CENTROMERE PROTEIN S"/>
    <property type="match status" value="1"/>
</dbReference>
<proteinExistence type="inferred from homology"/>
<accession>A0ABR3P4J3</accession>
<dbReference type="InterPro" id="IPR029003">
    <property type="entry name" value="CENP-S/Mhf1"/>
</dbReference>
<evidence type="ECO:0000256" key="1">
    <source>
        <dbReference type="ARBA" id="ARBA00006612"/>
    </source>
</evidence>
<comment type="similarity">
    <text evidence="1">Belongs to the TAF9 family. CENP-S/MHF1 subfamily.</text>
</comment>
<keyword evidence="6" id="KW-1185">Reference proteome</keyword>
<evidence type="ECO:0000256" key="3">
    <source>
        <dbReference type="ARBA" id="ARBA00023125"/>
    </source>
</evidence>
<comment type="caution">
    <text evidence="5">The sequence shown here is derived from an EMBL/GenBank/DDBJ whole genome shotgun (WGS) entry which is preliminary data.</text>
</comment>
<dbReference type="Pfam" id="PF15630">
    <property type="entry name" value="CENP-S"/>
    <property type="match status" value="1"/>
</dbReference>
<dbReference type="InterPro" id="IPR009072">
    <property type="entry name" value="Histone-fold"/>
</dbReference>
<evidence type="ECO:0000313" key="6">
    <source>
        <dbReference type="Proteomes" id="UP001562354"/>
    </source>
</evidence>
<evidence type="ECO:0000256" key="2">
    <source>
        <dbReference type="ARBA" id="ARBA00022763"/>
    </source>
</evidence>
<keyword evidence="3" id="KW-0238">DNA-binding</keyword>
<evidence type="ECO:0000256" key="4">
    <source>
        <dbReference type="ARBA" id="ARBA00023204"/>
    </source>
</evidence>
<evidence type="ECO:0008006" key="7">
    <source>
        <dbReference type="Google" id="ProtNLM"/>
    </source>
</evidence>
<dbReference type="CDD" id="cd22919">
    <property type="entry name" value="HFD_CENP-S"/>
    <property type="match status" value="1"/>
</dbReference>
<dbReference type="Gene3D" id="1.10.20.10">
    <property type="entry name" value="Histone, subunit A"/>
    <property type="match status" value="1"/>
</dbReference>
<dbReference type="SUPFAM" id="SSF47113">
    <property type="entry name" value="Histone-fold"/>
    <property type="match status" value="1"/>
</dbReference>
<gene>
    <name evidence="5" type="ORF">AAFC00_006123</name>
</gene>
<dbReference type="Proteomes" id="UP001562354">
    <property type="component" value="Unassembled WGS sequence"/>
</dbReference>
<keyword evidence="2" id="KW-0227">DNA damage</keyword>
<evidence type="ECO:0000313" key="5">
    <source>
        <dbReference type="EMBL" id="KAL1297555.1"/>
    </source>
</evidence>
<dbReference type="EMBL" id="JBFMKM010000014">
    <property type="protein sequence ID" value="KAL1297555.1"/>
    <property type="molecule type" value="Genomic_DNA"/>
</dbReference>
<keyword evidence="4" id="KW-0234">DNA repair</keyword>
<organism evidence="5 6">
    <name type="scientific">Neodothiora populina</name>
    <dbReference type="NCBI Taxonomy" id="2781224"/>
    <lineage>
        <taxon>Eukaryota</taxon>
        <taxon>Fungi</taxon>
        <taxon>Dikarya</taxon>
        <taxon>Ascomycota</taxon>
        <taxon>Pezizomycotina</taxon>
        <taxon>Dothideomycetes</taxon>
        <taxon>Dothideomycetidae</taxon>
        <taxon>Dothideales</taxon>
        <taxon>Dothioraceae</taxon>
        <taxon>Neodothiora</taxon>
    </lineage>
</organism>
<name>A0ABR3P4J3_9PEZI</name>
<protein>
    <recommendedName>
        <fullName evidence="7">Apoptosis-inducing TAF9-like domain 1 family protein</fullName>
    </recommendedName>
</protein>
<dbReference type="RefSeq" id="XP_069197237.1">
    <property type="nucleotide sequence ID" value="XM_069346027.1"/>
</dbReference>